<dbReference type="GO" id="GO:0016020">
    <property type="term" value="C:membrane"/>
    <property type="evidence" value="ECO:0007669"/>
    <property type="project" value="TreeGrafter"/>
</dbReference>
<organism evidence="2 3">
    <name type="scientific">Asbolus verrucosus</name>
    <name type="common">Desert ironclad beetle</name>
    <dbReference type="NCBI Taxonomy" id="1661398"/>
    <lineage>
        <taxon>Eukaryota</taxon>
        <taxon>Metazoa</taxon>
        <taxon>Ecdysozoa</taxon>
        <taxon>Arthropoda</taxon>
        <taxon>Hexapoda</taxon>
        <taxon>Insecta</taxon>
        <taxon>Pterygota</taxon>
        <taxon>Neoptera</taxon>
        <taxon>Endopterygota</taxon>
        <taxon>Coleoptera</taxon>
        <taxon>Polyphaga</taxon>
        <taxon>Cucujiformia</taxon>
        <taxon>Tenebrionidae</taxon>
        <taxon>Pimeliinae</taxon>
        <taxon>Asbolus</taxon>
    </lineage>
</organism>
<proteinExistence type="predicted"/>
<dbReference type="Proteomes" id="UP000292052">
    <property type="component" value="Unassembled WGS sequence"/>
</dbReference>
<protein>
    <submittedName>
        <fullName evidence="2">Retinaldehyde-binding protein 1</fullName>
    </submittedName>
</protein>
<dbReference type="GO" id="GO:1902936">
    <property type="term" value="F:phosphatidylinositol bisphosphate binding"/>
    <property type="evidence" value="ECO:0007669"/>
    <property type="project" value="TreeGrafter"/>
</dbReference>
<feature type="domain" description="CRAL-TRIO" evidence="1">
    <location>
        <begin position="97"/>
        <end position="304"/>
    </location>
</feature>
<dbReference type="EMBL" id="QDEB01036471">
    <property type="protein sequence ID" value="RZC39186.1"/>
    <property type="molecule type" value="Genomic_DNA"/>
</dbReference>
<gene>
    <name evidence="2" type="ORF">BDFB_002481</name>
</gene>
<keyword evidence="3" id="KW-1185">Reference proteome</keyword>
<dbReference type="AlphaFoldDB" id="A0A482W2C5"/>
<reference evidence="2 3" key="1">
    <citation type="submission" date="2017-03" db="EMBL/GenBank/DDBJ databases">
        <title>Genome of the blue death feigning beetle - Asbolus verrucosus.</title>
        <authorList>
            <person name="Rider S.D."/>
        </authorList>
    </citation>
    <scope>NUCLEOTIDE SEQUENCE [LARGE SCALE GENOMIC DNA]</scope>
    <source>
        <strain evidence="2">Butters</strain>
        <tissue evidence="2">Head and leg muscle</tissue>
    </source>
</reference>
<evidence type="ECO:0000259" key="1">
    <source>
        <dbReference type="PROSITE" id="PS50191"/>
    </source>
</evidence>
<dbReference type="SMART" id="SM00516">
    <property type="entry name" value="SEC14"/>
    <property type="match status" value="1"/>
</dbReference>
<sequence>MAPPFELNTAPIDEETRKIAENELRETPENVKKGIEELRELLKNDPTIHFKDDDETLKVFLRPCKFYSKSTFELMKRISDFKVKYKDILENLLPEDEKEAFTQHNVVNVLTNRDHKGRRVLLVNVGEFTDDLQKTVTQNIIIFVYYQHQYLLVASHNSFKAQQLTLTYSSGTWDTSKVTADQLFRIFYLIHEAAVLEPETQVRGVVVIMDFDNLSLKQIAALTPAVSMRLLSFIQDAMPLRLKEVHMVKQPFIFKMVWAIFKPFIREKLKNRIFFHGSKMASLHKHMDPSHLPQDYDGQMPKINYTGADWYPVIEKYVDHIRTWNTFGHINKMVFCVEVGEDNVPFVQVGEHQLRLDLEELNEEYKERAKNELRETPEIIESALRKLREYIMAKWNPKLVTLQDMFRGLMIAIEIAMIEPKTQVAGVHVIINVKGFSLTHVCQFSPFHAKLLLDYAQLHFHGANTLCEKISPESLPESIGGTGSFPEYPGKLLSEMFFYYEDLFK</sequence>
<evidence type="ECO:0000313" key="3">
    <source>
        <dbReference type="Proteomes" id="UP000292052"/>
    </source>
</evidence>
<dbReference type="InterPro" id="IPR001251">
    <property type="entry name" value="CRAL-TRIO_dom"/>
</dbReference>
<dbReference type="InterPro" id="IPR036273">
    <property type="entry name" value="CRAL/TRIO_N_dom_sf"/>
</dbReference>
<comment type="caution">
    <text evidence="2">The sequence shown here is derived from an EMBL/GenBank/DDBJ whole genome shotgun (WGS) entry which is preliminary data.</text>
</comment>
<dbReference type="PROSITE" id="PS50191">
    <property type="entry name" value="CRAL_TRIO"/>
    <property type="match status" value="1"/>
</dbReference>
<name>A0A482W2C5_ASBVE</name>
<dbReference type="OrthoDB" id="75724at2759"/>
<dbReference type="Gene3D" id="1.10.8.20">
    <property type="entry name" value="N-terminal domain of phosphatidylinositol transfer protein sec14p"/>
    <property type="match status" value="1"/>
</dbReference>
<feature type="non-terminal residue" evidence="2">
    <location>
        <position position="505"/>
    </location>
</feature>
<dbReference type="Pfam" id="PF00650">
    <property type="entry name" value="CRAL_TRIO"/>
    <property type="match status" value="1"/>
</dbReference>
<accession>A0A482W2C5</accession>
<dbReference type="SUPFAM" id="SSF46938">
    <property type="entry name" value="CRAL/TRIO N-terminal domain"/>
    <property type="match status" value="1"/>
</dbReference>
<dbReference type="PANTHER" id="PTHR10174:SF212">
    <property type="entry name" value="MIP26555P1"/>
    <property type="match status" value="1"/>
</dbReference>
<dbReference type="InterPro" id="IPR036865">
    <property type="entry name" value="CRAL-TRIO_dom_sf"/>
</dbReference>
<dbReference type="Gene3D" id="3.40.525.10">
    <property type="entry name" value="CRAL-TRIO lipid binding domain"/>
    <property type="match status" value="2"/>
</dbReference>
<dbReference type="PANTHER" id="PTHR10174">
    <property type="entry name" value="ALPHA-TOCOPHEROL TRANSFER PROTEIN-RELATED"/>
    <property type="match status" value="1"/>
</dbReference>
<evidence type="ECO:0000313" key="2">
    <source>
        <dbReference type="EMBL" id="RZC39186.1"/>
    </source>
</evidence>
<dbReference type="SUPFAM" id="SSF52087">
    <property type="entry name" value="CRAL/TRIO domain"/>
    <property type="match status" value="2"/>
</dbReference>
<dbReference type="CDD" id="cd00170">
    <property type="entry name" value="SEC14"/>
    <property type="match status" value="1"/>
</dbReference>